<dbReference type="Proteomes" id="UP000004410">
    <property type="component" value="Unassembled WGS sequence"/>
</dbReference>
<evidence type="ECO:0000313" key="6">
    <source>
        <dbReference type="EMBL" id="EDN78320.1"/>
    </source>
</evidence>
<dbReference type="InterPro" id="IPR008146">
    <property type="entry name" value="Gln_synth_cat_dom"/>
</dbReference>
<dbReference type="PaxDb" id="411470-RUMGNA_01625"/>
<dbReference type="PROSITE" id="PS00181">
    <property type="entry name" value="GLNA_ATP"/>
    <property type="match status" value="1"/>
</dbReference>
<keyword evidence="3" id="KW-0175">Coiled coil</keyword>
<dbReference type="PROSITE" id="PS51987">
    <property type="entry name" value="GS_CATALYTIC"/>
    <property type="match status" value="1"/>
</dbReference>
<dbReference type="eggNOG" id="COG3968">
    <property type="taxonomic scope" value="Bacteria"/>
</dbReference>
<dbReference type="Gene3D" id="1.20.120.1560">
    <property type="match status" value="1"/>
</dbReference>
<protein>
    <submittedName>
        <fullName evidence="6">Glutamate--ammonia ligase, catalytic domain protein</fullName>
        <ecNumber evidence="6">6.3.1.2</ecNumber>
    </submittedName>
</protein>
<dbReference type="GO" id="GO:0006542">
    <property type="term" value="P:glutamine biosynthetic process"/>
    <property type="evidence" value="ECO:0007669"/>
    <property type="project" value="InterPro"/>
</dbReference>
<dbReference type="AlphaFoldDB" id="A7B248"/>
<comment type="caution">
    <text evidence="6">The sequence shown here is derived from an EMBL/GenBank/DDBJ whole genome shotgun (WGS) entry which is preliminary data.</text>
</comment>
<dbReference type="PANTHER" id="PTHR42974:SF1">
    <property type="entry name" value="TYPE-3 GLUTAMINE SYNTHETASE"/>
    <property type="match status" value="1"/>
</dbReference>
<dbReference type="Gene3D" id="3.30.590.10">
    <property type="entry name" value="Glutamine synthetase/guanido kinase, catalytic domain"/>
    <property type="match status" value="1"/>
</dbReference>
<dbReference type="Pfam" id="PF18318">
    <property type="entry name" value="Gln-synt_C-ter"/>
    <property type="match status" value="1"/>
</dbReference>
<evidence type="ECO:0000256" key="3">
    <source>
        <dbReference type="SAM" id="Coils"/>
    </source>
</evidence>
<dbReference type="InterPro" id="IPR027303">
    <property type="entry name" value="Gln_synth_gly_rich_site"/>
</dbReference>
<evidence type="ECO:0000259" key="5">
    <source>
        <dbReference type="PROSITE" id="PS51987"/>
    </source>
</evidence>
<dbReference type="EC" id="6.3.1.2" evidence="6"/>
<dbReference type="InterPro" id="IPR022147">
    <property type="entry name" value="GSIII_N"/>
</dbReference>
<dbReference type="InterPro" id="IPR014746">
    <property type="entry name" value="Gln_synth/guanido_kin_cat_dom"/>
</dbReference>
<accession>A7B248</accession>
<name>A7B248_MEDG7</name>
<feature type="domain" description="GS catalytic" evidence="5">
    <location>
        <begin position="171"/>
        <end position="602"/>
    </location>
</feature>
<keyword evidence="6" id="KW-0436">Ligase</keyword>
<dbReference type="EMBL" id="AAYG02000011">
    <property type="protein sequence ID" value="EDN78320.1"/>
    <property type="molecule type" value="Genomic_DNA"/>
</dbReference>
<evidence type="ECO:0000256" key="1">
    <source>
        <dbReference type="PROSITE-ProRule" id="PRU01330"/>
    </source>
</evidence>
<evidence type="ECO:0000313" key="7">
    <source>
        <dbReference type="Proteomes" id="UP000004410"/>
    </source>
</evidence>
<organism evidence="6 7">
    <name type="scientific">Mediterraneibacter gnavus (strain ATCC 29149 / DSM 114966 / JCM 6515 / VPI C7-9)</name>
    <name type="common">Ruminococcus gnavus</name>
    <dbReference type="NCBI Taxonomy" id="411470"/>
    <lineage>
        <taxon>Bacteria</taxon>
        <taxon>Bacillati</taxon>
        <taxon>Bacillota</taxon>
        <taxon>Clostridia</taxon>
        <taxon>Lachnospirales</taxon>
        <taxon>Lachnospiraceae</taxon>
        <taxon>Mediterraneibacter</taxon>
    </lineage>
</organism>
<evidence type="ECO:0000259" key="4">
    <source>
        <dbReference type="PROSITE" id="PS51986"/>
    </source>
</evidence>
<evidence type="ECO:0000256" key="2">
    <source>
        <dbReference type="RuleBase" id="RU000384"/>
    </source>
</evidence>
<dbReference type="InterPro" id="IPR052725">
    <property type="entry name" value="GS_Type-3"/>
</dbReference>
<dbReference type="GO" id="GO:0004356">
    <property type="term" value="F:glutamine synthetase activity"/>
    <property type="evidence" value="ECO:0007669"/>
    <property type="project" value="UniProtKB-EC"/>
</dbReference>
<dbReference type="Pfam" id="PF00120">
    <property type="entry name" value="Gln-synt_C"/>
    <property type="match status" value="1"/>
</dbReference>
<dbReference type="SMART" id="SM01230">
    <property type="entry name" value="Gln-synt_C"/>
    <property type="match status" value="1"/>
</dbReference>
<reference evidence="6 7" key="1">
    <citation type="submission" date="2007-04" db="EMBL/GenBank/DDBJ databases">
        <authorList>
            <person name="Fulton L."/>
            <person name="Clifton S."/>
            <person name="Fulton B."/>
            <person name="Xu J."/>
            <person name="Minx P."/>
            <person name="Pepin K.H."/>
            <person name="Johnson M."/>
            <person name="Thiruvilangam P."/>
            <person name="Bhonagiri V."/>
            <person name="Nash W.E."/>
            <person name="Mardis E.R."/>
            <person name="Wilson R.K."/>
        </authorList>
    </citation>
    <scope>NUCLEOTIDE SEQUENCE [LARGE SCALE GENOMIC DNA]</scope>
    <source>
        <strain evidence="6 7">ATCC 29149</strain>
    </source>
</reference>
<dbReference type="Pfam" id="PF12437">
    <property type="entry name" value="GSIII_N"/>
    <property type="match status" value="1"/>
</dbReference>
<dbReference type="PANTHER" id="PTHR42974">
    <property type="entry name" value="GLUTAMINE SYNTHETASE"/>
    <property type="match status" value="1"/>
</dbReference>
<comment type="similarity">
    <text evidence="1 2">Belongs to the glutamine synthetase family.</text>
</comment>
<feature type="coiled-coil region" evidence="3">
    <location>
        <begin position="634"/>
        <end position="661"/>
    </location>
</feature>
<feature type="domain" description="GS beta-grasp" evidence="4">
    <location>
        <begin position="72"/>
        <end position="166"/>
    </location>
</feature>
<gene>
    <name evidence="6" type="primary">glnA</name>
    <name evidence="6" type="ORF">RUMGNA_01625</name>
</gene>
<sequence length="710" mass="78734">MKEGSFMSTELFNVADIFGENVFNDTVMQERLPKKVYKKLKQTIEEGTELDIETADVIAHEMKEWAIEKGATHYTHWFLPLTGVTAEKHDSFISAPLPSGKVLMSFSGKELIKGEPDASSFPSGGLRATFEARGYTAWDCTSPAFVRQDAAGATLCIPTAFCSYTGEALDQKTPLLRSMQALNVQALRLLRLFGNTTSKKVTPSVGAEQEYFLVDAEKFLQRKDLIYTGRTLFGAMPPKGQELDDHYFGTIRQRIAAFMRDVNIELWKVGVSSKTQHNEVAPAQHELAPIYAEANIAVDHNQIVMQTLKRIACEHGMKCLLHEKPFAGVNGSGKHDNWSIITDDGINMLDPGTTPHENIQFLLVLTCILKAVNKHADLLRESAADPGNDHRLGANEAPPAIISVFLGEQLEDVIDQLISTGEATHSLEGGKLETGVRTLPELTKDATDRNRTSPFAFTGNKFEFRMVGSRDSIASANIVLNTIVAEAFAEACEVLEKADDFQLAVHDLIKEYAMENQRIIFNGDGYSEAWVKEAERRGLPNIKSMVEAIPAMVTEKAVTLFERFGVFTKAELESRAEIQYESYAKAINIEARTMIDMARKQFIPAVIKYTKTLADTVLAVKEAGVDASVQAETLEEITVLLKEARAALARLEEVTAQAAAKEEGPVQANFYHDEVCPAMENLRRPIDKLEMIVDKEAWPMPSYGDLIFEV</sequence>
<proteinExistence type="inferred from homology"/>
<dbReference type="InterPro" id="IPR008147">
    <property type="entry name" value="Gln_synt_N"/>
</dbReference>
<reference evidence="6 7" key="2">
    <citation type="submission" date="2007-06" db="EMBL/GenBank/DDBJ databases">
        <title>Draft genome sequence of Ruminococcus gnavus (ATCC 29149).</title>
        <authorList>
            <person name="Sudarsanam P."/>
            <person name="Ley R."/>
            <person name="Guruge J."/>
            <person name="Turnbaugh P.J."/>
            <person name="Mahowald M."/>
            <person name="Liep D."/>
            <person name="Gordon J."/>
        </authorList>
    </citation>
    <scope>NUCLEOTIDE SEQUENCE [LARGE SCALE GENOMIC DNA]</scope>
    <source>
        <strain evidence="6 7">ATCC 29149</strain>
    </source>
</reference>
<dbReference type="PROSITE" id="PS51986">
    <property type="entry name" value="GS_BETA_GRASP"/>
    <property type="match status" value="1"/>
</dbReference>
<dbReference type="InterPro" id="IPR040577">
    <property type="entry name" value="Gln-synt_C"/>
</dbReference>
<dbReference type="SUPFAM" id="SSF55931">
    <property type="entry name" value="Glutamine synthetase/guanido kinase"/>
    <property type="match status" value="1"/>
</dbReference>